<comment type="subunit">
    <text evidence="3">Supercomplex made of cofactors A to E. Cofactors A and D function by capturing and stabilizing tubulin in a quasi-native conformation. Cofactor E binds to the cofactor D-tubulin complex; interaction with cofactor C then causes the release of tubulin polypeptides that are committed to the native state.</text>
</comment>
<feature type="region of interest" description="Disordered" evidence="4">
    <location>
        <begin position="79"/>
        <end position="99"/>
    </location>
</feature>
<dbReference type="SUPFAM" id="SSF46988">
    <property type="entry name" value="Tubulin chaperone cofactor A"/>
    <property type="match status" value="1"/>
</dbReference>
<dbReference type="InterPro" id="IPR036126">
    <property type="entry name" value="TBCA_sf"/>
</dbReference>
<dbReference type="Gene3D" id="1.20.58.90">
    <property type="match status" value="1"/>
</dbReference>
<dbReference type="GO" id="GO:0005829">
    <property type="term" value="C:cytosol"/>
    <property type="evidence" value="ECO:0007669"/>
    <property type="project" value="TreeGrafter"/>
</dbReference>
<evidence type="ECO:0000256" key="4">
    <source>
        <dbReference type="SAM" id="MobiDB-lite"/>
    </source>
</evidence>
<dbReference type="PANTHER" id="PTHR21500">
    <property type="entry name" value="TUBULIN-SPECIFIC CHAPERONE A"/>
    <property type="match status" value="1"/>
</dbReference>
<dbReference type="GO" id="GO:0007021">
    <property type="term" value="P:tubulin complex assembly"/>
    <property type="evidence" value="ECO:0007669"/>
    <property type="project" value="UniProtKB-UniRule"/>
</dbReference>
<gene>
    <name evidence="5" type="primary">RBL2</name>
    <name evidence="5" type="ORF">LTR09_011084</name>
</gene>
<dbReference type="Proteomes" id="UP001271007">
    <property type="component" value="Unassembled WGS sequence"/>
</dbReference>
<feature type="region of interest" description="Disordered" evidence="4">
    <location>
        <begin position="23"/>
        <end position="46"/>
    </location>
</feature>
<evidence type="ECO:0000313" key="5">
    <source>
        <dbReference type="EMBL" id="KAK3047455.1"/>
    </source>
</evidence>
<keyword evidence="3" id="KW-0493">Microtubule</keyword>
<comment type="caution">
    <text evidence="5">The sequence shown here is derived from an EMBL/GenBank/DDBJ whole genome shotgun (WGS) entry which is preliminary data.</text>
</comment>
<evidence type="ECO:0000256" key="1">
    <source>
        <dbReference type="ARBA" id="ARBA00006806"/>
    </source>
</evidence>
<dbReference type="AlphaFoldDB" id="A0AAJ0D6U0"/>
<sequence>MPPPSQIAIATSVLNRLVKEERSYHKEAEHQQASIAKLEQGGGDENADFTLRQERNALEQTKAMFTELKTKIRDALTRLEQQLEQDKGPGDQSSPEDITKAKEAVAGALTAIREAS</sequence>
<name>A0AAJ0D6U0_9PEZI</name>
<keyword evidence="3" id="KW-0963">Cytoplasm</keyword>
<proteinExistence type="inferred from homology"/>
<accession>A0AAJ0D6U0</accession>
<organism evidence="5 6">
    <name type="scientific">Extremus antarcticus</name>
    <dbReference type="NCBI Taxonomy" id="702011"/>
    <lineage>
        <taxon>Eukaryota</taxon>
        <taxon>Fungi</taxon>
        <taxon>Dikarya</taxon>
        <taxon>Ascomycota</taxon>
        <taxon>Pezizomycotina</taxon>
        <taxon>Dothideomycetes</taxon>
        <taxon>Dothideomycetidae</taxon>
        <taxon>Mycosphaerellales</taxon>
        <taxon>Extremaceae</taxon>
        <taxon>Extremus</taxon>
    </lineage>
</organism>
<keyword evidence="2 3" id="KW-0143">Chaperone</keyword>
<evidence type="ECO:0000256" key="3">
    <source>
        <dbReference type="RuleBase" id="RU364030"/>
    </source>
</evidence>
<dbReference type="EMBL" id="JAWDJX010000061">
    <property type="protein sequence ID" value="KAK3047455.1"/>
    <property type="molecule type" value="Genomic_DNA"/>
</dbReference>
<dbReference type="GO" id="GO:0007023">
    <property type="term" value="P:post-chaperonin tubulin folding pathway"/>
    <property type="evidence" value="ECO:0007669"/>
    <property type="project" value="UniProtKB-UniRule"/>
</dbReference>
<protein>
    <recommendedName>
        <fullName evidence="3">Tubulin-specific chaperone A</fullName>
    </recommendedName>
</protein>
<dbReference type="GO" id="GO:0005874">
    <property type="term" value="C:microtubule"/>
    <property type="evidence" value="ECO:0007669"/>
    <property type="project" value="UniProtKB-KW"/>
</dbReference>
<reference evidence="5" key="1">
    <citation type="submission" date="2023-04" db="EMBL/GenBank/DDBJ databases">
        <title>Black Yeasts Isolated from many extreme environments.</title>
        <authorList>
            <person name="Coleine C."/>
            <person name="Stajich J.E."/>
            <person name="Selbmann L."/>
        </authorList>
    </citation>
    <scope>NUCLEOTIDE SEQUENCE</scope>
    <source>
        <strain evidence="5">CCFEE 5312</strain>
    </source>
</reference>
<comment type="subcellular location">
    <subcellularLocation>
        <location evidence="3">Cytoplasm</location>
        <location evidence="3">Cytoskeleton</location>
    </subcellularLocation>
</comment>
<evidence type="ECO:0000256" key="2">
    <source>
        <dbReference type="ARBA" id="ARBA00023186"/>
    </source>
</evidence>
<dbReference type="Pfam" id="PF02970">
    <property type="entry name" value="TBCA"/>
    <property type="match status" value="1"/>
</dbReference>
<dbReference type="GO" id="GO:0048487">
    <property type="term" value="F:beta-tubulin binding"/>
    <property type="evidence" value="ECO:0007669"/>
    <property type="project" value="InterPro"/>
</dbReference>
<dbReference type="InterPro" id="IPR004226">
    <property type="entry name" value="TBCA"/>
</dbReference>
<evidence type="ECO:0000313" key="6">
    <source>
        <dbReference type="Proteomes" id="UP001271007"/>
    </source>
</evidence>
<keyword evidence="3" id="KW-0206">Cytoskeleton</keyword>
<keyword evidence="6" id="KW-1185">Reference proteome</keyword>
<dbReference type="PANTHER" id="PTHR21500:SF0">
    <property type="entry name" value="TUBULIN-SPECIFIC CHAPERONE A"/>
    <property type="match status" value="1"/>
</dbReference>
<comment type="similarity">
    <text evidence="1 3">Belongs to the TBCA family.</text>
</comment>